<name>A0A0E0DBT6_9ORYZ</name>
<keyword evidence="2" id="KW-1185">Reference proteome</keyword>
<evidence type="ECO:0000313" key="1">
    <source>
        <dbReference type="EnsemblPlants" id="OMERI04G05200.1"/>
    </source>
</evidence>
<protein>
    <submittedName>
        <fullName evidence="1">Uncharacterized protein</fullName>
    </submittedName>
</protein>
<reference evidence="1" key="2">
    <citation type="submission" date="2018-05" db="EMBL/GenBank/DDBJ databases">
        <title>OmerRS3 (Oryza meridionalis Reference Sequence Version 3).</title>
        <authorList>
            <person name="Zhang J."/>
            <person name="Kudrna D."/>
            <person name="Lee S."/>
            <person name="Talag J."/>
            <person name="Welchert J."/>
            <person name="Wing R.A."/>
        </authorList>
    </citation>
    <scope>NUCLEOTIDE SEQUENCE [LARGE SCALE GENOMIC DNA]</scope>
    <source>
        <strain evidence="1">cv. OR44</strain>
    </source>
</reference>
<organism evidence="1">
    <name type="scientific">Oryza meridionalis</name>
    <dbReference type="NCBI Taxonomy" id="40149"/>
    <lineage>
        <taxon>Eukaryota</taxon>
        <taxon>Viridiplantae</taxon>
        <taxon>Streptophyta</taxon>
        <taxon>Embryophyta</taxon>
        <taxon>Tracheophyta</taxon>
        <taxon>Spermatophyta</taxon>
        <taxon>Magnoliopsida</taxon>
        <taxon>Liliopsida</taxon>
        <taxon>Poales</taxon>
        <taxon>Poaceae</taxon>
        <taxon>BOP clade</taxon>
        <taxon>Oryzoideae</taxon>
        <taxon>Oryzeae</taxon>
        <taxon>Oryzinae</taxon>
        <taxon>Oryza</taxon>
    </lineage>
</organism>
<dbReference type="AlphaFoldDB" id="A0A0E0DBT6"/>
<dbReference type="Gramene" id="OMERI04G05200.1">
    <property type="protein sequence ID" value="OMERI04G05200.1"/>
    <property type="gene ID" value="OMERI04G05200"/>
</dbReference>
<dbReference type="HOGENOM" id="CLU_2363284_0_0_1"/>
<dbReference type="EnsemblPlants" id="OMERI04G05200.1">
    <property type="protein sequence ID" value="OMERI04G05200.1"/>
    <property type="gene ID" value="OMERI04G05200"/>
</dbReference>
<sequence length="96" mass="10634">MFDPLLDFSALHLPDRAVTVKPTSSSAFKPFRELLLPSKPRQHRASDRIALTWDTLFIFIPAPSEPPFAAGELEIEHGHGLSCFSSNQGPPHKNLS</sequence>
<reference evidence="1" key="1">
    <citation type="submission" date="2015-04" db="UniProtKB">
        <authorList>
            <consortium name="EnsemblPlants"/>
        </authorList>
    </citation>
    <scope>IDENTIFICATION</scope>
</reference>
<proteinExistence type="predicted"/>
<dbReference type="Proteomes" id="UP000008021">
    <property type="component" value="Chromosome 4"/>
</dbReference>
<evidence type="ECO:0000313" key="2">
    <source>
        <dbReference type="Proteomes" id="UP000008021"/>
    </source>
</evidence>
<accession>A0A0E0DBT6</accession>